<evidence type="ECO:0000313" key="2">
    <source>
        <dbReference type="Proteomes" id="UP000428325"/>
    </source>
</evidence>
<dbReference type="EMBL" id="CP034345">
    <property type="protein sequence ID" value="QGX96472.1"/>
    <property type="molecule type" value="Genomic_DNA"/>
</dbReference>
<proteinExistence type="predicted"/>
<accession>A0A6B9F9P8</accession>
<protein>
    <recommendedName>
        <fullName evidence="3">Agl cluster protein AglQ</fullName>
    </recommendedName>
</protein>
<dbReference type="KEGG" id="hra:EI982_17650"/>
<reference evidence="1 2" key="1">
    <citation type="submission" date="2018-12" db="EMBL/GenBank/DDBJ databases">
        <title>Complete genome sequence of Haloplanus rallus MBLA0036.</title>
        <authorList>
            <person name="Nam Y.-d."/>
            <person name="Kang J."/>
            <person name="Chung W.-H."/>
            <person name="Park Y.S."/>
        </authorList>
    </citation>
    <scope>NUCLEOTIDE SEQUENCE [LARGE SCALE GENOMIC DNA]</scope>
    <source>
        <strain evidence="1 2">MBLA0036</strain>
    </source>
</reference>
<evidence type="ECO:0000313" key="1">
    <source>
        <dbReference type="EMBL" id="QGX96472.1"/>
    </source>
</evidence>
<dbReference type="Proteomes" id="UP000428325">
    <property type="component" value="Chromosome"/>
</dbReference>
<dbReference type="GeneID" id="43371409"/>
<dbReference type="GO" id="GO:0005975">
    <property type="term" value="P:carbohydrate metabolic process"/>
    <property type="evidence" value="ECO:0007669"/>
    <property type="project" value="InterPro"/>
</dbReference>
<sequence>MTESVGNDDIPTTVHALIEESATRGVDLQRSDGAFPSGQNGALAERLTPVRATAHWLLTLIKAHEISSNEAFAVAADKAIEFLLDTEFRPNQYTYYARTVQGKDKCNGVIGQAAPIRALAYAGMKLNRPELIEKSREVFSLHPFSKRLGLWERVETDGTLLSYDRTLNHQLIFAAAGATLSSGDGVSELIGVFLRRLKSNIGLHPSGVIRHYVNPSLQDATSVAVDSSRHWKMIWNWIISKYHNYSNNMLKKEIGYLPVNAYALAELRRQFPEHSIWSHDKIETIIQGIKRDSESIEWDTYEQGSMVPYIHLAYALLFLCRDSFQKASDLLKKGIRQHYNSETGLLNKDTADRHGTSVWILVNFPNIELV</sequence>
<dbReference type="SUPFAM" id="SSF48208">
    <property type="entry name" value="Six-hairpin glycosidases"/>
    <property type="match status" value="1"/>
</dbReference>
<gene>
    <name evidence="1" type="ORF">EI982_17650</name>
</gene>
<dbReference type="RefSeq" id="WP_157690936.1">
    <property type="nucleotide sequence ID" value="NZ_CP034345.1"/>
</dbReference>
<dbReference type="OrthoDB" id="197991at2157"/>
<organism evidence="1 2">
    <name type="scientific">Haloplanus rallus</name>
    <dbReference type="NCBI Taxonomy" id="1816183"/>
    <lineage>
        <taxon>Archaea</taxon>
        <taxon>Methanobacteriati</taxon>
        <taxon>Methanobacteriota</taxon>
        <taxon>Stenosarchaea group</taxon>
        <taxon>Halobacteria</taxon>
        <taxon>Halobacteriales</taxon>
        <taxon>Haloferacaceae</taxon>
        <taxon>Haloplanus</taxon>
    </lineage>
</organism>
<keyword evidence="2" id="KW-1185">Reference proteome</keyword>
<evidence type="ECO:0008006" key="3">
    <source>
        <dbReference type="Google" id="ProtNLM"/>
    </source>
</evidence>
<name>A0A6B9F9P8_9EURY</name>
<dbReference type="InterPro" id="IPR008928">
    <property type="entry name" value="6-hairpin_glycosidase_sf"/>
</dbReference>
<dbReference type="AlphaFoldDB" id="A0A6B9F9P8"/>